<sequence>MSGDRKCKWGHRPEGHLWKKQLQNTQLPRTKQHSVDQSCRVLLMLITNEPMIVEGLAPHSGQGPELNTPCLSVHCPSSAPAPWLWFRPEGPGRAPRRWKEGRSKFTSCRSQVRCDTLGPISTL</sequence>
<evidence type="ECO:0000313" key="2">
    <source>
        <dbReference type="Proteomes" id="UP000550707"/>
    </source>
</evidence>
<protein>
    <submittedName>
        <fullName evidence="1">Uncharacterized protein</fullName>
    </submittedName>
</protein>
<keyword evidence="2" id="KW-1185">Reference proteome</keyword>
<reference evidence="1 2" key="1">
    <citation type="journal article" date="2020" name="Nature">
        <title>Six reference-quality genomes reveal evolution of bat adaptations.</title>
        <authorList>
            <person name="Jebb D."/>
            <person name="Huang Z."/>
            <person name="Pippel M."/>
            <person name="Hughes G.M."/>
            <person name="Lavrichenko K."/>
            <person name="Devanna P."/>
            <person name="Winkler S."/>
            <person name="Jermiin L.S."/>
            <person name="Skirmuntt E.C."/>
            <person name="Katzourakis A."/>
            <person name="Burkitt-Gray L."/>
            <person name="Ray D.A."/>
            <person name="Sullivan K.A.M."/>
            <person name="Roscito J.G."/>
            <person name="Kirilenko B.M."/>
            <person name="Davalos L.M."/>
            <person name="Corthals A.P."/>
            <person name="Power M.L."/>
            <person name="Jones G."/>
            <person name="Ransome R.D."/>
            <person name="Dechmann D.K.N."/>
            <person name="Locatelli A.G."/>
            <person name="Puechmaille S.J."/>
            <person name="Fedrigo O."/>
            <person name="Jarvis E.D."/>
            <person name="Hiller M."/>
            <person name="Vernes S.C."/>
            <person name="Myers E.W."/>
            <person name="Teeling E.C."/>
        </authorList>
    </citation>
    <scope>NUCLEOTIDE SEQUENCE [LARGE SCALE GENOMIC DNA]</scope>
    <source>
        <strain evidence="1">MMolMol1</strain>
        <tissue evidence="1">Muscle</tissue>
    </source>
</reference>
<dbReference type="Proteomes" id="UP000550707">
    <property type="component" value="Unassembled WGS sequence"/>
</dbReference>
<dbReference type="InParanoid" id="A0A7J8DQ20"/>
<dbReference type="EMBL" id="JACASF010000017">
    <property type="protein sequence ID" value="KAF6425233.1"/>
    <property type="molecule type" value="Genomic_DNA"/>
</dbReference>
<dbReference type="AlphaFoldDB" id="A0A7J8DQ20"/>
<evidence type="ECO:0000313" key="1">
    <source>
        <dbReference type="EMBL" id="KAF6425233.1"/>
    </source>
</evidence>
<accession>A0A7J8DQ20</accession>
<comment type="caution">
    <text evidence="1">The sequence shown here is derived from an EMBL/GenBank/DDBJ whole genome shotgun (WGS) entry which is preliminary data.</text>
</comment>
<name>A0A7J8DQ20_MOLMO</name>
<organism evidence="1 2">
    <name type="scientific">Molossus molossus</name>
    <name type="common">Pallas' mastiff bat</name>
    <name type="synonym">Vespertilio molossus</name>
    <dbReference type="NCBI Taxonomy" id="27622"/>
    <lineage>
        <taxon>Eukaryota</taxon>
        <taxon>Metazoa</taxon>
        <taxon>Chordata</taxon>
        <taxon>Craniata</taxon>
        <taxon>Vertebrata</taxon>
        <taxon>Euteleostomi</taxon>
        <taxon>Mammalia</taxon>
        <taxon>Eutheria</taxon>
        <taxon>Laurasiatheria</taxon>
        <taxon>Chiroptera</taxon>
        <taxon>Yangochiroptera</taxon>
        <taxon>Molossidae</taxon>
        <taxon>Molossus</taxon>
    </lineage>
</organism>
<proteinExistence type="predicted"/>
<gene>
    <name evidence="1" type="ORF">HJG59_009276</name>
</gene>